<reference evidence="8 9" key="1">
    <citation type="submission" date="2024-02" db="EMBL/GenBank/DDBJ databases">
        <authorList>
            <person name="Vignale AGUSTIN F."/>
            <person name="Sosa J E."/>
            <person name="Modenutti C."/>
        </authorList>
    </citation>
    <scope>NUCLEOTIDE SEQUENCE [LARGE SCALE GENOMIC DNA]</scope>
</reference>
<dbReference type="Pfam" id="PF00004">
    <property type="entry name" value="AAA"/>
    <property type="match status" value="2"/>
</dbReference>
<dbReference type="GO" id="GO:0006950">
    <property type="term" value="P:response to stress"/>
    <property type="evidence" value="ECO:0007669"/>
    <property type="project" value="UniProtKB-ARBA"/>
</dbReference>
<dbReference type="PANTHER" id="PTHR23070">
    <property type="entry name" value="BCS1 AAA-TYPE ATPASE"/>
    <property type="match status" value="1"/>
</dbReference>
<organism evidence="8 9">
    <name type="scientific">Ilex paraguariensis</name>
    <name type="common">yerba mate</name>
    <dbReference type="NCBI Taxonomy" id="185542"/>
    <lineage>
        <taxon>Eukaryota</taxon>
        <taxon>Viridiplantae</taxon>
        <taxon>Streptophyta</taxon>
        <taxon>Embryophyta</taxon>
        <taxon>Tracheophyta</taxon>
        <taxon>Spermatophyta</taxon>
        <taxon>Magnoliopsida</taxon>
        <taxon>eudicotyledons</taxon>
        <taxon>Gunneridae</taxon>
        <taxon>Pentapetalae</taxon>
        <taxon>asterids</taxon>
        <taxon>campanulids</taxon>
        <taxon>Aquifoliales</taxon>
        <taxon>Aquifoliaceae</taxon>
        <taxon>Ilex</taxon>
    </lineage>
</organism>
<dbReference type="CDD" id="cd19510">
    <property type="entry name" value="RecA-like_BCS1"/>
    <property type="match status" value="1"/>
</dbReference>
<dbReference type="GO" id="GO:0016787">
    <property type="term" value="F:hydrolase activity"/>
    <property type="evidence" value="ECO:0007669"/>
    <property type="project" value="UniProtKB-KW"/>
</dbReference>
<dbReference type="InterPro" id="IPR027417">
    <property type="entry name" value="P-loop_NTPase"/>
</dbReference>
<dbReference type="InterPro" id="IPR058017">
    <property type="entry name" value="At3g28540-like_C"/>
</dbReference>
<gene>
    <name evidence="8" type="ORF">ILEXP_LOCUS11150</name>
</gene>
<dbReference type="SUPFAM" id="SSF52540">
    <property type="entry name" value="P-loop containing nucleoside triphosphate hydrolases"/>
    <property type="match status" value="2"/>
</dbReference>
<accession>A0ABC8REN8</accession>
<evidence type="ECO:0000256" key="1">
    <source>
        <dbReference type="ARBA" id="ARBA00001946"/>
    </source>
</evidence>
<keyword evidence="9" id="KW-1185">Reference proteome</keyword>
<evidence type="ECO:0000259" key="7">
    <source>
        <dbReference type="SMART" id="SM00382"/>
    </source>
</evidence>
<evidence type="ECO:0000256" key="6">
    <source>
        <dbReference type="RuleBase" id="RU003651"/>
    </source>
</evidence>
<protein>
    <recommendedName>
        <fullName evidence="7">AAA+ ATPase domain-containing protein</fullName>
    </recommendedName>
</protein>
<evidence type="ECO:0000256" key="5">
    <source>
        <dbReference type="ARBA" id="ARBA00049360"/>
    </source>
</evidence>
<keyword evidence="6" id="KW-0067">ATP-binding</keyword>
<keyword evidence="3" id="KW-0378">Hydrolase</keyword>
<dbReference type="InterPro" id="IPR003593">
    <property type="entry name" value="AAA+_ATPase"/>
</dbReference>
<dbReference type="EMBL" id="CAUOFW020001303">
    <property type="protein sequence ID" value="CAK9143434.1"/>
    <property type="molecule type" value="Genomic_DNA"/>
</dbReference>
<feature type="domain" description="AAA+ ATPase" evidence="7">
    <location>
        <begin position="224"/>
        <end position="357"/>
    </location>
</feature>
<comment type="cofactor">
    <cofactor evidence="1">
        <name>Mg(2+)</name>
        <dbReference type="ChEBI" id="CHEBI:18420"/>
    </cofactor>
</comment>
<dbReference type="InterPro" id="IPR025753">
    <property type="entry name" value="AAA_N_dom"/>
</dbReference>
<dbReference type="Gene3D" id="6.10.280.40">
    <property type="match status" value="2"/>
</dbReference>
<dbReference type="InterPro" id="IPR003960">
    <property type="entry name" value="ATPase_AAA_CS"/>
</dbReference>
<dbReference type="Proteomes" id="UP001642360">
    <property type="component" value="Unassembled WGS sequence"/>
</dbReference>
<dbReference type="Pfam" id="PF14363">
    <property type="entry name" value="AAA_assoc"/>
    <property type="match status" value="1"/>
</dbReference>
<proteinExistence type="inferred from homology"/>
<evidence type="ECO:0000313" key="9">
    <source>
        <dbReference type="Proteomes" id="UP001642360"/>
    </source>
</evidence>
<dbReference type="InterPro" id="IPR050747">
    <property type="entry name" value="Mitochondrial_chaperone_BCS1"/>
</dbReference>
<dbReference type="GO" id="GO:0005524">
    <property type="term" value="F:ATP binding"/>
    <property type="evidence" value="ECO:0007669"/>
    <property type="project" value="UniProtKB-KW"/>
</dbReference>
<sequence>MSSPPTVLSLTASMVNNIILDPAQYYFQSAIGYLISVCSTRRTIVIHEFRGRITRNELYEAAETYLGTKISPDTKRFAVHKTKREKKLNSSIENNQEIADTYQNVQLKWRFASVESRNPNKADKKFFELTFHKKFKEKVLDEYLPLVLEEYQKITNNDKVRKLYAMNLSDDYGEIGRNWGSINFEHPATFETLAIEEKTKKAIIKDLDKFVTRKEFYKTVGKPWKRGYLLYGPPGTGKSSLVAAMANYLNYDIYDLELTSVKTNADLRRILASTTNRSILVIEDIDCSVELQNRQLGNGSYNKKLTLSGLLNFIDGLWSSCGDERIIIFTTNYKDRLDPALLRSGRMDMFIHMPYCTTQGFKVLASNYLGINGHHKLYGEIKGLIEDVEVTPAEIAGELMKSDNARIALGEVVNFLKRKKFKEHDIEEDKCSGSEKEAKRMKRKKIADRTTRNCRKITTGNVRPNFFFMQLTLSGLLNFIDGLWSSCGDERIIIFTTNYKDRLDPALLRSGRMDMFIHMPYCTTQGFKVLASNYLGINGHHKLYGEIKGLIEDVQVTPAEIAGELMKSDNARIALGEVVNFLKRKKFKEHDIEEDKCSGSEKEAKRMKRKKIADRTTRNCRKMTTGVGSRRC</sequence>
<evidence type="ECO:0000313" key="8">
    <source>
        <dbReference type="EMBL" id="CAK9143434.1"/>
    </source>
</evidence>
<name>A0ABC8REN8_9AQUA</name>
<dbReference type="Gene3D" id="3.40.50.300">
    <property type="entry name" value="P-loop containing nucleotide triphosphate hydrolases"/>
    <property type="match status" value="2"/>
</dbReference>
<dbReference type="AlphaFoldDB" id="A0ABC8REN8"/>
<evidence type="ECO:0000256" key="4">
    <source>
        <dbReference type="ARBA" id="ARBA00022842"/>
    </source>
</evidence>
<comment type="similarity">
    <text evidence="2">Belongs to the AAA ATPase family. BCS1 subfamily.</text>
</comment>
<keyword evidence="6" id="KW-0547">Nucleotide-binding</keyword>
<dbReference type="Pfam" id="PF25568">
    <property type="entry name" value="AAA_lid_At3g28540"/>
    <property type="match status" value="2"/>
</dbReference>
<comment type="catalytic activity">
    <reaction evidence="5">
        <text>ATP + H2O = ADP + phosphate + H(+)</text>
        <dbReference type="Rhea" id="RHEA:13065"/>
        <dbReference type="ChEBI" id="CHEBI:15377"/>
        <dbReference type="ChEBI" id="CHEBI:15378"/>
        <dbReference type="ChEBI" id="CHEBI:30616"/>
        <dbReference type="ChEBI" id="CHEBI:43474"/>
        <dbReference type="ChEBI" id="CHEBI:456216"/>
    </reaction>
</comment>
<dbReference type="PROSITE" id="PS00674">
    <property type="entry name" value="AAA"/>
    <property type="match status" value="2"/>
</dbReference>
<dbReference type="InterPro" id="IPR003959">
    <property type="entry name" value="ATPase_AAA_core"/>
</dbReference>
<evidence type="ECO:0000256" key="3">
    <source>
        <dbReference type="ARBA" id="ARBA00022801"/>
    </source>
</evidence>
<keyword evidence="4" id="KW-0460">Magnesium</keyword>
<evidence type="ECO:0000256" key="2">
    <source>
        <dbReference type="ARBA" id="ARBA00007448"/>
    </source>
</evidence>
<dbReference type="SMART" id="SM00382">
    <property type="entry name" value="AAA"/>
    <property type="match status" value="1"/>
</dbReference>
<comment type="caution">
    <text evidence="8">The sequence shown here is derived from an EMBL/GenBank/DDBJ whole genome shotgun (WGS) entry which is preliminary data.</text>
</comment>